<dbReference type="EMBL" id="CAJQZP010000444">
    <property type="protein sequence ID" value="CAG4961989.1"/>
    <property type="molecule type" value="Genomic_DNA"/>
</dbReference>
<dbReference type="Pfam" id="PF25273">
    <property type="entry name" value="DUF7869"/>
    <property type="match status" value="1"/>
</dbReference>
<name>A0A8S3WJG3_PARAO</name>
<proteinExistence type="predicted"/>
<reference evidence="2" key="1">
    <citation type="submission" date="2021-04" db="EMBL/GenBank/DDBJ databases">
        <authorList>
            <person name="Tunstrom K."/>
        </authorList>
    </citation>
    <scope>NUCLEOTIDE SEQUENCE</scope>
</reference>
<dbReference type="InterPro" id="IPR057191">
    <property type="entry name" value="DUF7869"/>
</dbReference>
<dbReference type="PANTHER" id="PTHR10773:SF19">
    <property type="match status" value="1"/>
</dbReference>
<comment type="caution">
    <text evidence="2">The sequence shown here is derived from an EMBL/GenBank/DDBJ whole genome shotgun (WGS) entry which is preliminary data.</text>
</comment>
<accession>A0A8S3WJG3</accession>
<keyword evidence="3" id="KW-1185">Reference proteome</keyword>
<evidence type="ECO:0000313" key="2">
    <source>
        <dbReference type="EMBL" id="CAG4961989.1"/>
    </source>
</evidence>
<evidence type="ECO:0000259" key="1">
    <source>
        <dbReference type="Pfam" id="PF25273"/>
    </source>
</evidence>
<gene>
    <name evidence="2" type="ORF">PAPOLLO_LOCUS6676</name>
</gene>
<sequence length="773" mass="89492">MARFLQGVRSKRILSELQQNNLVTNLRHSTAEENEQIFIHQHEMSENNINTPFSGNCCSPEQSDLNPNANPKEAINATINVLSPPEICSFEPTEILDNNDYESTSLYSSTRRRLVVRSWSLSDLTHDTNNMISSLKKSPSVPALLDITSNLDLLIAFNKPDQIESTSDDVYQIPEERNFAEVLVTGDQQDYGDMEEGRKRRHNADPKSWKRNKAFLKRMRGEEYLGYSKPKDRKFQQDTVRQARRLRPSCVSNFCKKSKVRGCDRFTEDCRKDIHSNFWKKMTWDQRRVYVTGLVTRSSTSRKTKSASELSRREGTLSYFLPIEKDCSNKVQVCKQMFLNTLSLGSFTVQAWVKKSEFGMTSNHDAIYDSKTKTPRAEVETKLSILNNFFTSLPKLPSHYARKDTAKLFIEPIYRSLSDLYKAYKKYCTETCQPYVSRFTFERNFHDKICHYLRLKKDMCDTCSSYNSGNLNESDYQIHIIKKNRARQEKEEDKKKAAAGEFILLTMDLEAVKVCPYLTASALYFKTKLTCHNFTVFNLVTKHCSCYWFDETSADLTSSTFATFLIDYLERHCIPHQLPIVIYSDGCTYQNRNCVLANALLLLSKQHNVIITQKFLEPGHTQMECDSVHSTIERKLKNREIHLPSDYVTITKEARSTNPYEAINVDHEFVKDYARPENMLYKSIRPGRKAGDPQVVDIRVIKYNIMTIEVKLGFDEQLISLPHRPRLLASEAIYPPLHPNKIPITVTKYNHLQQLKAVLPKDCHNFYDTLPFV</sequence>
<protein>
    <submittedName>
        <fullName evidence="2">(apollo) hypothetical protein</fullName>
    </submittedName>
</protein>
<feature type="domain" description="DUF7869" evidence="1">
    <location>
        <begin position="554"/>
        <end position="659"/>
    </location>
</feature>
<dbReference type="PANTHER" id="PTHR10773">
    <property type="entry name" value="DNA-DIRECTED RNA POLYMERASES I, II, AND III SUBUNIT RPABC2"/>
    <property type="match status" value="1"/>
</dbReference>
<dbReference type="Proteomes" id="UP000691718">
    <property type="component" value="Unassembled WGS sequence"/>
</dbReference>
<dbReference type="AlphaFoldDB" id="A0A8S3WJG3"/>
<organism evidence="2 3">
    <name type="scientific">Parnassius apollo</name>
    <name type="common">Apollo butterfly</name>
    <name type="synonym">Papilio apollo</name>
    <dbReference type="NCBI Taxonomy" id="110799"/>
    <lineage>
        <taxon>Eukaryota</taxon>
        <taxon>Metazoa</taxon>
        <taxon>Ecdysozoa</taxon>
        <taxon>Arthropoda</taxon>
        <taxon>Hexapoda</taxon>
        <taxon>Insecta</taxon>
        <taxon>Pterygota</taxon>
        <taxon>Neoptera</taxon>
        <taxon>Endopterygota</taxon>
        <taxon>Lepidoptera</taxon>
        <taxon>Glossata</taxon>
        <taxon>Ditrysia</taxon>
        <taxon>Papilionoidea</taxon>
        <taxon>Papilionidae</taxon>
        <taxon>Parnassiinae</taxon>
        <taxon>Parnassini</taxon>
        <taxon>Parnassius</taxon>
        <taxon>Parnassius</taxon>
    </lineage>
</organism>
<evidence type="ECO:0000313" key="3">
    <source>
        <dbReference type="Proteomes" id="UP000691718"/>
    </source>
</evidence>
<dbReference type="OrthoDB" id="7367179at2759"/>